<dbReference type="AlphaFoldDB" id="A0A286RCG7"/>
<evidence type="ECO:0000313" key="2">
    <source>
        <dbReference type="EMBL" id="ASV73607.1"/>
    </source>
</evidence>
<dbReference type="RefSeq" id="WP_095414151.1">
    <property type="nucleotide sequence ID" value="NZ_CP018477.1"/>
</dbReference>
<keyword evidence="1" id="KW-0812">Transmembrane</keyword>
<keyword evidence="3" id="KW-1185">Reference proteome</keyword>
<sequence length="128" mass="14971">MASPDNLRAEDVSSIEHMLAILPRISPRGELRERILTQAREYLEKEKRRGQMFWMSIAAACMFLACLLLTWTQGMRLKVLVPAPAPRDLVEMQIWQQQLRFLQANGRMDALFTDTVRDEEFVRPSYPY</sequence>
<proteinExistence type="predicted"/>
<keyword evidence="1" id="KW-1133">Transmembrane helix</keyword>
<feature type="transmembrane region" description="Helical" evidence="1">
    <location>
        <begin position="52"/>
        <end position="71"/>
    </location>
</feature>
<name>A0A286RCG7_9BACT</name>
<dbReference type="EMBL" id="CP018477">
    <property type="protein sequence ID" value="ASV73607.1"/>
    <property type="molecule type" value="Genomic_DNA"/>
</dbReference>
<reference evidence="2 3" key="1">
    <citation type="journal article" name="Front. Microbiol.">
        <title>Sugar Metabolism of the First Thermophilic Planctomycete Thermogutta terrifontis: Comparative Genomic and Transcriptomic Approaches.</title>
        <authorList>
            <person name="Elcheninov A.G."/>
            <person name="Menzel P."/>
            <person name="Gudbergsdottir S.R."/>
            <person name="Slesarev A.I."/>
            <person name="Kadnikov V.V."/>
            <person name="Krogh A."/>
            <person name="Bonch-Osmolovskaya E.A."/>
            <person name="Peng X."/>
            <person name="Kublanov I.V."/>
        </authorList>
    </citation>
    <scope>NUCLEOTIDE SEQUENCE [LARGE SCALE GENOMIC DNA]</scope>
    <source>
        <strain evidence="2 3">R1</strain>
    </source>
</reference>
<protein>
    <recommendedName>
        <fullName evidence="4">Transmembrane protein</fullName>
    </recommendedName>
</protein>
<gene>
    <name evidence="2" type="ORF">THTE_1005</name>
</gene>
<accession>A0A286RCG7</accession>
<evidence type="ECO:0000256" key="1">
    <source>
        <dbReference type="SAM" id="Phobius"/>
    </source>
</evidence>
<keyword evidence="1" id="KW-0472">Membrane</keyword>
<evidence type="ECO:0008006" key="4">
    <source>
        <dbReference type="Google" id="ProtNLM"/>
    </source>
</evidence>
<dbReference type="Proteomes" id="UP000215086">
    <property type="component" value="Chromosome"/>
</dbReference>
<organism evidence="2 3">
    <name type="scientific">Thermogutta terrifontis</name>
    <dbReference type="NCBI Taxonomy" id="1331910"/>
    <lineage>
        <taxon>Bacteria</taxon>
        <taxon>Pseudomonadati</taxon>
        <taxon>Planctomycetota</taxon>
        <taxon>Planctomycetia</taxon>
        <taxon>Pirellulales</taxon>
        <taxon>Thermoguttaceae</taxon>
        <taxon>Thermogutta</taxon>
    </lineage>
</organism>
<evidence type="ECO:0000313" key="3">
    <source>
        <dbReference type="Proteomes" id="UP000215086"/>
    </source>
</evidence>
<dbReference type="KEGG" id="ttf:THTE_1005"/>